<accession>U2LD29</accession>
<organism evidence="1 2">
    <name type="scientific">Segatella salivae F0493</name>
    <dbReference type="NCBI Taxonomy" id="1395125"/>
    <lineage>
        <taxon>Bacteria</taxon>
        <taxon>Pseudomonadati</taxon>
        <taxon>Bacteroidota</taxon>
        <taxon>Bacteroidia</taxon>
        <taxon>Bacteroidales</taxon>
        <taxon>Prevotellaceae</taxon>
        <taxon>Segatella</taxon>
    </lineage>
</organism>
<protein>
    <submittedName>
        <fullName evidence="1">Uncharacterized protein</fullName>
    </submittedName>
</protein>
<dbReference type="EMBL" id="AWGW01000006">
    <property type="protein sequence ID" value="ERK02403.1"/>
    <property type="molecule type" value="Genomic_DNA"/>
</dbReference>
<comment type="caution">
    <text evidence="1">The sequence shown here is derived from an EMBL/GenBank/DDBJ whole genome shotgun (WGS) entry which is preliminary data.</text>
</comment>
<dbReference type="AlphaFoldDB" id="U2LD29"/>
<sequence>MRPKKNQITTPNQAFLKNRKIALFHRFLPIEIRLITGIIANRLRLTQIMILGD</sequence>
<evidence type="ECO:0000313" key="2">
    <source>
        <dbReference type="Proteomes" id="UP000017023"/>
    </source>
</evidence>
<dbReference type="Proteomes" id="UP000017023">
    <property type="component" value="Unassembled WGS sequence"/>
</dbReference>
<proteinExistence type="predicted"/>
<reference evidence="1 2" key="1">
    <citation type="submission" date="2013-08" db="EMBL/GenBank/DDBJ databases">
        <authorList>
            <person name="Durkin A.S."/>
            <person name="Haft D.R."/>
            <person name="McCorrison J."/>
            <person name="Torralba M."/>
            <person name="Gillis M."/>
            <person name="Haft D.H."/>
            <person name="Methe B."/>
            <person name="Sutton G."/>
            <person name="Nelson K.E."/>
        </authorList>
    </citation>
    <scope>NUCLEOTIDE SEQUENCE [LARGE SCALE GENOMIC DNA]</scope>
    <source>
        <strain evidence="1 2">F0493</strain>
    </source>
</reference>
<name>U2LD29_9BACT</name>
<evidence type="ECO:0000313" key="1">
    <source>
        <dbReference type="EMBL" id="ERK02403.1"/>
    </source>
</evidence>
<gene>
    <name evidence="1" type="ORF">HMPREF9145_0410</name>
</gene>